<keyword evidence="2" id="KW-1185">Reference proteome</keyword>
<comment type="caution">
    <text evidence="1">The sequence shown here is derived from an EMBL/GenBank/DDBJ whole genome shotgun (WGS) entry which is preliminary data.</text>
</comment>
<proteinExistence type="predicted"/>
<organism evidence="1 2">
    <name type="scientific">Rhododendron molle</name>
    <name type="common">Chinese azalea</name>
    <name type="synonym">Azalea mollis</name>
    <dbReference type="NCBI Taxonomy" id="49168"/>
    <lineage>
        <taxon>Eukaryota</taxon>
        <taxon>Viridiplantae</taxon>
        <taxon>Streptophyta</taxon>
        <taxon>Embryophyta</taxon>
        <taxon>Tracheophyta</taxon>
        <taxon>Spermatophyta</taxon>
        <taxon>Magnoliopsida</taxon>
        <taxon>eudicotyledons</taxon>
        <taxon>Gunneridae</taxon>
        <taxon>Pentapetalae</taxon>
        <taxon>asterids</taxon>
        <taxon>Ericales</taxon>
        <taxon>Ericaceae</taxon>
        <taxon>Ericoideae</taxon>
        <taxon>Rhodoreae</taxon>
        <taxon>Rhododendron</taxon>
    </lineage>
</organism>
<reference evidence="1" key="1">
    <citation type="submission" date="2022-02" db="EMBL/GenBank/DDBJ databases">
        <title>Plant Genome Project.</title>
        <authorList>
            <person name="Zhang R.-G."/>
        </authorList>
    </citation>
    <scope>NUCLEOTIDE SEQUENCE</scope>
    <source>
        <strain evidence="1">AT1</strain>
    </source>
</reference>
<evidence type="ECO:0000313" key="2">
    <source>
        <dbReference type="Proteomes" id="UP001062846"/>
    </source>
</evidence>
<evidence type="ECO:0000313" key="1">
    <source>
        <dbReference type="EMBL" id="KAI8568515.1"/>
    </source>
</evidence>
<protein>
    <submittedName>
        <fullName evidence="1">Uncharacterized protein</fullName>
    </submittedName>
</protein>
<dbReference type="Proteomes" id="UP001062846">
    <property type="component" value="Chromosome 2"/>
</dbReference>
<accession>A0ACC0PSQ8</accession>
<name>A0ACC0PSQ8_RHOML</name>
<dbReference type="EMBL" id="CM046389">
    <property type="protein sequence ID" value="KAI8568515.1"/>
    <property type="molecule type" value="Genomic_DNA"/>
</dbReference>
<sequence length="114" mass="13106">MGSGTKSISSSLSTGSTVTSAVSRSSQSRERLSITSTLLNGQNYVVWAKAVEIYYVGESEYHYLNLLMTFPRRLPHLMLFGFLRMLRFGLSFGTIWRRILRILWVSYLLQRKYG</sequence>
<gene>
    <name evidence="1" type="ORF">RHMOL_Rhmol02G0206500</name>
</gene>